<reference evidence="2 3" key="1">
    <citation type="submission" date="2022-12" db="EMBL/GenBank/DDBJ databases">
        <title>Chromosome-level genome of Tegillarca granosa.</title>
        <authorList>
            <person name="Kim J."/>
        </authorList>
    </citation>
    <scope>NUCLEOTIDE SEQUENCE [LARGE SCALE GENOMIC DNA]</scope>
    <source>
        <strain evidence="2">Teg-2019</strain>
        <tissue evidence="2">Adductor muscle</tissue>
    </source>
</reference>
<evidence type="ECO:0000256" key="1">
    <source>
        <dbReference type="SAM" id="MobiDB-lite"/>
    </source>
</evidence>
<feature type="region of interest" description="Disordered" evidence="1">
    <location>
        <begin position="63"/>
        <end position="137"/>
    </location>
</feature>
<dbReference type="Proteomes" id="UP001217089">
    <property type="component" value="Unassembled WGS sequence"/>
</dbReference>
<feature type="region of interest" description="Disordered" evidence="1">
    <location>
        <begin position="330"/>
        <end position="353"/>
    </location>
</feature>
<feature type="region of interest" description="Disordered" evidence="1">
    <location>
        <begin position="373"/>
        <end position="422"/>
    </location>
</feature>
<dbReference type="EMBL" id="JARBDR010000793">
    <property type="protein sequence ID" value="KAJ8307152.1"/>
    <property type="molecule type" value="Genomic_DNA"/>
</dbReference>
<keyword evidence="3" id="KW-1185">Reference proteome</keyword>
<feature type="region of interest" description="Disordered" evidence="1">
    <location>
        <begin position="1"/>
        <end position="31"/>
    </location>
</feature>
<feature type="compositionally biased region" description="Low complexity" evidence="1">
    <location>
        <begin position="409"/>
        <end position="422"/>
    </location>
</feature>
<name>A0ABQ9EU95_TEGGR</name>
<gene>
    <name evidence="2" type="ORF">KUTeg_015236</name>
</gene>
<feature type="compositionally biased region" description="Polar residues" evidence="1">
    <location>
        <begin position="373"/>
        <end position="394"/>
    </location>
</feature>
<accession>A0ABQ9EU95</accession>
<organism evidence="2 3">
    <name type="scientific">Tegillarca granosa</name>
    <name type="common">Malaysian cockle</name>
    <name type="synonym">Anadara granosa</name>
    <dbReference type="NCBI Taxonomy" id="220873"/>
    <lineage>
        <taxon>Eukaryota</taxon>
        <taxon>Metazoa</taxon>
        <taxon>Spiralia</taxon>
        <taxon>Lophotrochozoa</taxon>
        <taxon>Mollusca</taxon>
        <taxon>Bivalvia</taxon>
        <taxon>Autobranchia</taxon>
        <taxon>Pteriomorphia</taxon>
        <taxon>Arcoida</taxon>
        <taxon>Arcoidea</taxon>
        <taxon>Arcidae</taxon>
        <taxon>Tegillarca</taxon>
    </lineage>
</organism>
<evidence type="ECO:0000313" key="2">
    <source>
        <dbReference type="EMBL" id="KAJ8307152.1"/>
    </source>
</evidence>
<comment type="caution">
    <text evidence="2">The sequence shown here is derived from an EMBL/GenBank/DDBJ whole genome shotgun (WGS) entry which is preliminary data.</text>
</comment>
<protein>
    <recommendedName>
        <fullName evidence="4">RRM domain-containing protein</fullName>
    </recommendedName>
</protein>
<proteinExistence type="predicted"/>
<sequence length="524" mass="56088">MSNPDGSVYHHNPGQQVPSHPPQPQPAVFTPQFSTEGQVFQGQQNMSGQPVRYVYPVNYSVQTPSGQNQQATVSMETPTQTFNPNMGQYPTQYAPSYPNYQQGGATPGQSLDNYSATNFSQNTYPTPQGDSNVTGYTSYPVQYSQSSFGGQSSSAVFYSTVPASNPQLGLSYGGQQQVFSSSTPPSQSNATNPTVAIHNIPAAAQQPVNVGQPPAGNTPTATTPQYMYSTMPQFGGQPRSSNPQLVQFHNVQGHNPTTIPFIRNMQFNMQIPTQAPGIHGPTTGGGGAAGVAGQPSQVTISAAKAFSIDNQVPKVESGADNKDFVIGSLGSPLVAGPPRPTGQLYRPPAPMTSQDMRFIGQTQFRPSLQPVQYHSTYPQQQKQRPFSMQTNSAPKPQRIKKSRSKDGSHSSQSSMESSDVVNSGNTLEVYDLPSNMSRSEADKLLSDLVCAGAQLQYVFNDNITTDTAVDNMTVSDLKQVLAIFPNVTSASQTLQNHSNAGYKLRVAMTTQGTLPPDNIGGSRC</sequence>
<evidence type="ECO:0000313" key="3">
    <source>
        <dbReference type="Proteomes" id="UP001217089"/>
    </source>
</evidence>
<evidence type="ECO:0008006" key="4">
    <source>
        <dbReference type="Google" id="ProtNLM"/>
    </source>
</evidence>